<accession>A0A3P7IY41</accession>
<keyword evidence="2" id="KW-1185">Reference proteome</keyword>
<dbReference type="AlphaFoldDB" id="A0A3P7IY41"/>
<proteinExistence type="predicted"/>
<organism evidence="1 2">
    <name type="scientific">Strongylus vulgaris</name>
    <name type="common">Blood worm</name>
    <dbReference type="NCBI Taxonomy" id="40348"/>
    <lineage>
        <taxon>Eukaryota</taxon>
        <taxon>Metazoa</taxon>
        <taxon>Ecdysozoa</taxon>
        <taxon>Nematoda</taxon>
        <taxon>Chromadorea</taxon>
        <taxon>Rhabditida</taxon>
        <taxon>Rhabditina</taxon>
        <taxon>Rhabditomorpha</taxon>
        <taxon>Strongyloidea</taxon>
        <taxon>Strongylidae</taxon>
        <taxon>Strongylus</taxon>
    </lineage>
</organism>
<dbReference type="OrthoDB" id="6480633at2759"/>
<sequence>MANQGIVNHLENVRGVPSGFKNLHDSFYCARRLGDCGAELPVYEYTKGSGSSASWSSTSSSFAILIFIVLNPRLVSLALSYKPFHWRRLPTIVLFC</sequence>
<gene>
    <name evidence="1" type="ORF">SVUK_LOCUS7861</name>
</gene>
<dbReference type="Proteomes" id="UP000270094">
    <property type="component" value="Unassembled WGS sequence"/>
</dbReference>
<name>A0A3P7IY41_STRVU</name>
<evidence type="ECO:0000313" key="1">
    <source>
        <dbReference type="EMBL" id="VDM72863.1"/>
    </source>
</evidence>
<dbReference type="EMBL" id="UYYB01027633">
    <property type="protein sequence ID" value="VDM72863.1"/>
    <property type="molecule type" value="Genomic_DNA"/>
</dbReference>
<protein>
    <submittedName>
        <fullName evidence="1">Uncharacterized protein</fullName>
    </submittedName>
</protein>
<reference evidence="1 2" key="1">
    <citation type="submission" date="2018-11" db="EMBL/GenBank/DDBJ databases">
        <authorList>
            <consortium name="Pathogen Informatics"/>
        </authorList>
    </citation>
    <scope>NUCLEOTIDE SEQUENCE [LARGE SCALE GENOMIC DNA]</scope>
</reference>
<evidence type="ECO:0000313" key="2">
    <source>
        <dbReference type="Proteomes" id="UP000270094"/>
    </source>
</evidence>